<reference evidence="1" key="1">
    <citation type="submission" date="2023-10" db="EMBL/GenBank/DDBJ databases">
        <title>Genome assemblies of two species of porcelain crab, Petrolisthes cinctipes and Petrolisthes manimaculis (Anomura: Porcellanidae).</title>
        <authorList>
            <person name="Angst P."/>
        </authorList>
    </citation>
    <scope>NUCLEOTIDE SEQUENCE</scope>
    <source>
        <strain evidence="1">PB745_01</strain>
        <tissue evidence="1">Gill</tissue>
    </source>
</reference>
<dbReference type="PANTHER" id="PTHR33332">
    <property type="entry name" value="REVERSE TRANSCRIPTASE DOMAIN-CONTAINING PROTEIN"/>
    <property type="match status" value="1"/>
</dbReference>
<comment type="caution">
    <text evidence="1">The sequence shown here is derived from an EMBL/GenBank/DDBJ whole genome shotgun (WGS) entry which is preliminary data.</text>
</comment>
<protein>
    <submittedName>
        <fullName evidence="1">Uncharacterized protein</fullName>
    </submittedName>
</protein>
<keyword evidence="2" id="KW-1185">Reference proteome</keyword>
<sequence>MLLEDITHHHKMETMEEKDLGVIVDLGLTFSKHIQTQVNKANSVLRAIKHILKALDLTAFRTLYKSLVHPNLEYASVILSLEQKRDRDTLEYVQRHATRLFTGLSDKSYEERLFTLELPTLEFLRQRANMIQMIKLIQGMEETNPAPCSECGRMFIQPALNTNNQGHSFKLQIQHQPRPKDNFFTCRATKHSNRLTQDTVSANNVNIFKNLLTKEWKNNPDCYQYRFSY</sequence>
<organism evidence="1 2">
    <name type="scientific">Petrolisthes cinctipes</name>
    <name type="common">Flat porcelain crab</name>
    <dbReference type="NCBI Taxonomy" id="88211"/>
    <lineage>
        <taxon>Eukaryota</taxon>
        <taxon>Metazoa</taxon>
        <taxon>Ecdysozoa</taxon>
        <taxon>Arthropoda</taxon>
        <taxon>Crustacea</taxon>
        <taxon>Multicrustacea</taxon>
        <taxon>Malacostraca</taxon>
        <taxon>Eumalacostraca</taxon>
        <taxon>Eucarida</taxon>
        <taxon>Decapoda</taxon>
        <taxon>Pleocyemata</taxon>
        <taxon>Anomura</taxon>
        <taxon>Galatheoidea</taxon>
        <taxon>Porcellanidae</taxon>
        <taxon>Petrolisthes</taxon>
    </lineage>
</organism>
<dbReference type="EMBL" id="JAWQEG010000288">
    <property type="protein sequence ID" value="KAK3892010.1"/>
    <property type="molecule type" value="Genomic_DNA"/>
</dbReference>
<dbReference type="AlphaFoldDB" id="A0AAE1GHJ5"/>
<dbReference type="Proteomes" id="UP001286313">
    <property type="component" value="Unassembled WGS sequence"/>
</dbReference>
<name>A0AAE1GHJ5_PETCI</name>
<accession>A0AAE1GHJ5</accession>
<gene>
    <name evidence="1" type="ORF">Pcinc_004135</name>
</gene>
<evidence type="ECO:0000313" key="1">
    <source>
        <dbReference type="EMBL" id="KAK3892010.1"/>
    </source>
</evidence>
<evidence type="ECO:0000313" key="2">
    <source>
        <dbReference type="Proteomes" id="UP001286313"/>
    </source>
</evidence>
<proteinExistence type="predicted"/>